<evidence type="ECO:0000313" key="5">
    <source>
        <dbReference type="EMBL" id="CAB4335915.1"/>
    </source>
</evidence>
<evidence type="ECO:0000259" key="3">
    <source>
        <dbReference type="Pfam" id="PF01408"/>
    </source>
</evidence>
<evidence type="ECO:0000256" key="2">
    <source>
        <dbReference type="ARBA" id="ARBA00023002"/>
    </source>
</evidence>
<feature type="domain" description="GFO/IDH/MocA-like oxidoreductase" evidence="4">
    <location>
        <begin position="160"/>
        <end position="268"/>
    </location>
</feature>
<dbReference type="PANTHER" id="PTHR22604:SF105">
    <property type="entry name" value="TRANS-1,2-DIHYDROBENZENE-1,2-DIOL DEHYDROGENASE"/>
    <property type="match status" value="1"/>
</dbReference>
<dbReference type="Pfam" id="PF22725">
    <property type="entry name" value="GFO_IDH_MocA_C3"/>
    <property type="match status" value="1"/>
</dbReference>
<keyword evidence="2" id="KW-0560">Oxidoreductase</keyword>
<feature type="domain" description="Gfo/Idh/MocA-like oxidoreductase N-terminal" evidence="3">
    <location>
        <begin position="30"/>
        <end position="146"/>
    </location>
</feature>
<dbReference type="InterPro" id="IPR050984">
    <property type="entry name" value="Gfo/Idh/MocA_domain"/>
</dbReference>
<dbReference type="Gene3D" id="3.30.360.10">
    <property type="entry name" value="Dihydrodipicolinate Reductase, domain 2"/>
    <property type="match status" value="1"/>
</dbReference>
<dbReference type="PANTHER" id="PTHR22604">
    <property type="entry name" value="OXIDOREDUCTASES"/>
    <property type="match status" value="1"/>
</dbReference>
<dbReference type="GO" id="GO:0000166">
    <property type="term" value="F:nucleotide binding"/>
    <property type="evidence" value="ECO:0007669"/>
    <property type="project" value="InterPro"/>
</dbReference>
<reference evidence="5" key="1">
    <citation type="submission" date="2020-05" db="EMBL/GenBank/DDBJ databases">
        <authorList>
            <person name="Chiriac C."/>
            <person name="Salcher M."/>
            <person name="Ghai R."/>
            <person name="Kavagutti S V."/>
        </authorList>
    </citation>
    <scope>NUCLEOTIDE SEQUENCE</scope>
</reference>
<comment type="similarity">
    <text evidence="1">Belongs to the Gfo/Idh/MocA family.</text>
</comment>
<dbReference type="SUPFAM" id="SSF55347">
    <property type="entry name" value="Glyceraldehyde-3-phosphate dehydrogenase-like, C-terminal domain"/>
    <property type="match status" value="1"/>
</dbReference>
<gene>
    <name evidence="5" type="ORF">UFOPK4080_00546</name>
</gene>
<dbReference type="SUPFAM" id="SSF51735">
    <property type="entry name" value="NAD(P)-binding Rossmann-fold domains"/>
    <property type="match status" value="1"/>
</dbReference>
<evidence type="ECO:0000259" key="4">
    <source>
        <dbReference type="Pfam" id="PF22725"/>
    </source>
</evidence>
<protein>
    <submittedName>
        <fullName evidence="5">Unannotated protein</fullName>
    </submittedName>
</protein>
<dbReference type="Gene3D" id="3.40.50.720">
    <property type="entry name" value="NAD(P)-binding Rossmann-like Domain"/>
    <property type="match status" value="1"/>
</dbReference>
<proteinExistence type="inferred from homology"/>
<dbReference type="InterPro" id="IPR000683">
    <property type="entry name" value="Gfo/Idh/MocA-like_OxRdtase_N"/>
</dbReference>
<dbReference type="InterPro" id="IPR055170">
    <property type="entry name" value="GFO_IDH_MocA-like_dom"/>
</dbReference>
<dbReference type="InterPro" id="IPR036291">
    <property type="entry name" value="NAD(P)-bd_dom_sf"/>
</dbReference>
<accession>A0A6J5YZJ1</accession>
<dbReference type="EMBL" id="CAESAG010000066">
    <property type="protein sequence ID" value="CAB4335915.1"/>
    <property type="molecule type" value="Genomic_DNA"/>
</dbReference>
<name>A0A6J5YZJ1_9ZZZZ</name>
<sequence>MAMFSGIVKQFSDNDFPEPEILDPSSVPSLRWGIVGAGDIAEVFINTLQKHTKQRVVGIASKTPGKAQKLATKFGVDKTFDSYESLCAQADVDVIYIATLPNTHLADALIAIESGKHVLIEKPSTIRKADAELLYSSARRAGVFAMEAMWSRYLPQASIMRKMIERGTLGRIDLIQADFGQDNREIARLWLPEASITQDMGIYPLAFAEQILGLPIKISATGVLHSPHSEAMASAVLEYASGARAVITYTGYNHVPTQASVSGSEGVLLVDAPFFTPTGLNLHEAVFNGQGPHWKDKTGVVGHEGLCYQANYLASYVSQGMLESPLHTHHQTVEILGIGEEIRRQVGVKLD</sequence>
<dbReference type="AlphaFoldDB" id="A0A6J5YZJ1"/>
<evidence type="ECO:0000256" key="1">
    <source>
        <dbReference type="ARBA" id="ARBA00010928"/>
    </source>
</evidence>
<dbReference type="GO" id="GO:0016491">
    <property type="term" value="F:oxidoreductase activity"/>
    <property type="evidence" value="ECO:0007669"/>
    <property type="project" value="UniProtKB-KW"/>
</dbReference>
<organism evidence="5">
    <name type="scientific">freshwater metagenome</name>
    <dbReference type="NCBI Taxonomy" id="449393"/>
    <lineage>
        <taxon>unclassified sequences</taxon>
        <taxon>metagenomes</taxon>
        <taxon>ecological metagenomes</taxon>
    </lineage>
</organism>
<dbReference type="Pfam" id="PF01408">
    <property type="entry name" value="GFO_IDH_MocA"/>
    <property type="match status" value="1"/>
</dbReference>